<accession>A0ABW5RK60</accession>
<gene>
    <name evidence="4" type="ORF">ACFSUQ_08465</name>
</gene>
<evidence type="ECO:0000313" key="4">
    <source>
        <dbReference type="EMBL" id="MFD2675322.1"/>
    </source>
</evidence>
<comment type="caution">
    <text evidence="4">The sequence shown here is derived from an EMBL/GenBank/DDBJ whole genome shotgun (WGS) entry which is preliminary data.</text>
</comment>
<evidence type="ECO:0000313" key="5">
    <source>
        <dbReference type="Proteomes" id="UP001597453"/>
    </source>
</evidence>
<sequence length="198" mass="21082">MEFAGKKRATAIIAALAAAGLFLTGCANGNERTDDDKQSQNKKSTNETTQDEGGFGFGDDTPVDTGGDSPFEEPEDQNVFDIKLGDCITDAAAEGEVQSLPTVACSQPHSYEVFHEFDLTGDKFPGESGMEADILDQCYGKPFEDFIGKSYDSSSLDVLYLSPTATSWAQGDRRVSCLVFEGDGTGNKTTGSLKGSKL</sequence>
<name>A0ABW5RK60_9MICO</name>
<protein>
    <submittedName>
        <fullName evidence="4">Septum formation family protein</fullName>
    </submittedName>
</protein>
<evidence type="ECO:0000259" key="3">
    <source>
        <dbReference type="Pfam" id="PF13845"/>
    </source>
</evidence>
<keyword evidence="2" id="KW-0732">Signal</keyword>
<organism evidence="4 5">
    <name type="scientific">Gulosibacter bifidus</name>
    <dbReference type="NCBI Taxonomy" id="272239"/>
    <lineage>
        <taxon>Bacteria</taxon>
        <taxon>Bacillati</taxon>
        <taxon>Actinomycetota</taxon>
        <taxon>Actinomycetes</taxon>
        <taxon>Micrococcales</taxon>
        <taxon>Microbacteriaceae</taxon>
        <taxon>Gulosibacter</taxon>
    </lineage>
</organism>
<evidence type="ECO:0000256" key="2">
    <source>
        <dbReference type="SAM" id="SignalP"/>
    </source>
</evidence>
<reference evidence="5" key="1">
    <citation type="journal article" date="2019" name="Int. J. Syst. Evol. Microbiol.">
        <title>The Global Catalogue of Microorganisms (GCM) 10K type strain sequencing project: providing services to taxonomists for standard genome sequencing and annotation.</title>
        <authorList>
            <consortium name="The Broad Institute Genomics Platform"/>
            <consortium name="The Broad Institute Genome Sequencing Center for Infectious Disease"/>
            <person name="Wu L."/>
            <person name="Ma J."/>
        </authorList>
    </citation>
    <scope>NUCLEOTIDE SEQUENCE [LARGE SCALE GENOMIC DNA]</scope>
    <source>
        <strain evidence="5">TISTR 1511</strain>
    </source>
</reference>
<feature type="chain" id="PRO_5046008793" evidence="2">
    <location>
        <begin position="30"/>
        <end position="198"/>
    </location>
</feature>
<dbReference type="Pfam" id="PF13845">
    <property type="entry name" value="Septum_form"/>
    <property type="match status" value="1"/>
</dbReference>
<dbReference type="Proteomes" id="UP001597453">
    <property type="component" value="Unassembled WGS sequence"/>
</dbReference>
<dbReference type="PROSITE" id="PS51257">
    <property type="entry name" value="PROKAR_LIPOPROTEIN"/>
    <property type="match status" value="1"/>
</dbReference>
<dbReference type="RefSeq" id="WP_066058668.1">
    <property type="nucleotide sequence ID" value="NZ_JBHUNF010000004.1"/>
</dbReference>
<feature type="domain" description="Septum formation-related" evidence="3">
    <location>
        <begin position="85"/>
        <end position="194"/>
    </location>
</feature>
<keyword evidence="5" id="KW-1185">Reference proteome</keyword>
<feature type="signal peptide" evidence="2">
    <location>
        <begin position="1"/>
        <end position="29"/>
    </location>
</feature>
<evidence type="ECO:0000256" key="1">
    <source>
        <dbReference type="SAM" id="MobiDB-lite"/>
    </source>
</evidence>
<feature type="region of interest" description="Disordered" evidence="1">
    <location>
        <begin position="27"/>
        <end position="75"/>
    </location>
</feature>
<dbReference type="EMBL" id="JBHUNF010000004">
    <property type="protein sequence ID" value="MFD2675322.1"/>
    <property type="molecule type" value="Genomic_DNA"/>
</dbReference>
<proteinExistence type="predicted"/>
<dbReference type="InterPro" id="IPR026004">
    <property type="entry name" value="Septum_form"/>
</dbReference>